<comment type="subunit">
    <text evidence="5">Homodimer.</text>
</comment>
<keyword evidence="7" id="KW-1185">Reference proteome</keyword>
<evidence type="ECO:0000256" key="5">
    <source>
        <dbReference type="HAMAP-Rule" id="MF_00658"/>
    </source>
</evidence>
<evidence type="ECO:0000256" key="1">
    <source>
        <dbReference type="ARBA" id="ARBA00022603"/>
    </source>
</evidence>
<sequence length="157" mass="17926">MKLTLLVVGKTDEKYMQEGIELYMSRIKHYVDFSIEVIPDIKKGKNTGIEQQKVKEGEQILSRWAPSKELHLFDEKGKVLSSREFAGFLQKKMASGLKELVLVIGGPYGFSDAVYQKATAKVSLSRMTFSHQLARLLCVEQIYRAFTILKGEPYHHD</sequence>
<accession>A0A399D377</accession>
<comment type="subcellular location">
    <subcellularLocation>
        <location evidence="5">Cytoplasm</location>
    </subcellularLocation>
</comment>
<dbReference type="Pfam" id="PF02590">
    <property type="entry name" value="SPOUT_MTase"/>
    <property type="match status" value="1"/>
</dbReference>
<dbReference type="EMBL" id="QWET01000004">
    <property type="protein sequence ID" value="RIH65903.1"/>
    <property type="molecule type" value="Genomic_DNA"/>
</dbReference>
<dbReference type="GO" id="GO:0070038">
    <property type="term" value="F:rRNA (pseudouridine-N3-)-methyltransferase activity"/>
    <property type="evidence" value="ECO:0007669"/>
    <property type="project" value="UniProtKB-UniRule"/>
</dbReference>
<dbReference type="GO" id="GO:0005737">
    <property type="term" value="C:cytoplasm"/>
    <property type="evidence" value="ECO:0007669"/>
    <property type="project" value="UniProtKB-SubCell"/>
</dbReference>
<evidence type="ECO:0000313" key="6">
    <source>
        <dbReference type="EMBL" id="RIH65903.1"/>
    </source>
</evidence>
<feature type="binding site" evidence="5">
    <location>
        <begin position="124"/>
        <end position="129"/>
    </location>
    <ligand>
        <name>S-adenosyl-L-methionine</name>
        <dbReference type="ChEBI" id="CHEBI:59789"/>
    </ligand>
</feature>
<comment type="similarity">
    <text evidence="4 5">Belongs to the RNA methyltransferase RlmH family.</text>
</comment>
<dbReference type="PIRSF" id="PIRSF004505">
    <property type="entry name" value="MT_bac"/>
    <property type="match status" value="1"/>
</dbReference>
<dbReference type="InterPro" id="IPR029028">
    <property type="entry name" value="Alpha/beta_knot_MTases"/>
</dbReference>
<dbReference type="AlphaFoldDB" id="A0A399D377"/>
<dbReference type="Gene3D" id="3.40.1280.10">
    <property type="match status" value="1"/>
</dbReference>
<evidence type="ECO:0000313" key="7">
    <source>
        <dbReference type="Proteomes" id="UP000266441"/>
    </source>
</evidence>
<comment type="caution">
    <text evidence="5">Lacks conserved residue(s) required for the propagation of feature annotation.</text>
</comment>
<dbReference type="PANTHER" id="PTHR33603">
    <property type="entry name" value="METHYLTRANSFERASE"/>
    <property type="match status" value="1"/>
</dbReference>
<keyword evidence="1 5" id="KW-0489">Methyltransferase</keyword>
<dbReference type="OrthoDB" id="9806643at2"/>
<keyword evidence="5" id="KW-0698">rRNA processing</keyword>
<dbReference type="InterPro" id="IPR003742">
    <property type="entry name" value="RlmH-like"/>
</dbReference>
<feature type="binding site" evidence="5">
    <location>
        <position position="105"/>
    </location>
    <ligand>
        <name>S-adenosyl-L-methionine</name>
        <dbReference type="ChEBI" id="CHEBI:59789"/>
    </ligand>
</feature>
<evidence type="ECO:0000256" key="4">
    <source>
        <dbReference type="ARBA" id="ARBA00038303"/>
    </source>
</evidence>
<keyword evidence="3 5" id="KW-0949">S-adenosyl-L-methionine</keyword>
<dbReference type="RefSeq" id="WP_119349139.1">
    <property type="nucleotide sequence ID" value="NZ_QWET01000004.1"/>
</dbReference>
<dbReference type="SUPFAM" id="SSF75217">
    <property type="entry name" value="alpha/beta knot"/>
    <property type="match status" value="1"/>
</dbReference>
<comment type="caution">
    <text evidence="6">The sequence shown here is derived from an EMBL/GenBank/DDBJ whole genome shotgun (WGS) entry which is preliminary data.</text>
</comment>
<dbReference type="PANTHER" id="PTHR33603:SF1">
    <property type="entry name" value="RIBOSOMAL RNA LARGE SUBUNIT METHYLTRANSFERASE H"/>
    <property type="match status" value="1"/>
</dbReference>
<evidence type="ECO:0000256" key="2">
    <source>
        <dbReference type="ARBA" id="ARBA00022679"/>
    </source>
</evidence>
<dbReference type="CDD" id="cd18081">
    <property type="entry name" value="RlmH-like"/>
    <property type="match status" value="1"/>
</dbReference>
<dbReference type="Proteomes" id="UP000266441">
    <property type="component" value="Unassembled WGS sequence"/>
</dbReference>
<keyword evidence="2 5" id="KW-0808">Transferase</keyword>
<comment type="function">
    <text evidence="5">Specifically methylates the pseudouridine at position 1915 (m3Psi1915) in 23S rRNA.</text>
</comment>
<name>A0A399D377_9BACT</name>
<organism evidence="6 7">
    <name type="scientific">Mariniphaga sediminis</name>
    <dbReference type="NCBI Taxonomy" id="1628158"/>
    <lineage>
        <taxon>Bacteria</taxon>
        <taxon>Pseudomonadati</taxon>
        <taxon>Bacteroidota</taxon>
        <taxon>Bacteroidia</taxon>
        <taxon>Marinilabiliales</taxon>
        <taxon>Prolixibacteraceae</taxon>
        <taxon>Mariniphaga</taxon>
    </lineage>
</organism>
<keyword evidence="5" id="KW-0963">Cytoplasm</keyword>
<dbReference type="EC" id="2.1.1.177" evidence="5"/>
<dbReference type="InterPro" id="IPR029026">
    <property type="entry name" value="tRNA_m1G_MTases_N"/>
</dbReference>
<reference evidence="6 7" key="1">
    <citation type="journal article" date="2015" name="Int. J. Syst. Evol. Microbiol.">
        <title>Mariniphaga sediminis sp. nov., isolated from coastal sediment.</title>
        <authorList>
            <person name="Wang F.Q."/>
            <person name="Shen Q.Y."/>
            <person name="Chen G.J."/>
            <person name="Du Z.J."/>
        </authorList>
    </citation>
    <scope>NUCLEOTIDE SEQUENCE [LARGE SCALE GENOMIC DNA]</scope>
    <source>
        <strain evidence="6 7">SY21</strain>
    </source>
</reference>
<dbReference type="NCBIfam" id="NF000990">
    <property type="entry name" value="PRK00103.2-4"/>
    <property type="match status" value="1"/>
</dbReference>
<protein>
    <recommendedName>
        <fullName evidence="5">Ribosomal RNA large subunit methyltransferase H</fullName>
        <ecNumber evidence="5">2.1.1.177</ecNumber>
    </recommendedName>
    <alternativeName>
        <fullName evidence="5">23S rRNA (pseudouridine1915-N3)-methyltransferase</fullName>
    </alternativeName>
    <alternativeName>
        <fullName evidence="5">23S rRNA m3Psi1915 methyltransferase</fullName>
    </alternativeName>
    <alternativeName>
        <fullName evidence="5">rRNA (pseudouridine-N3-)-methyltransferase RlmH</fullName>
    </alternativeName>
</protein>
<comment type="catalytic activity">
    <reaction evidence="5">
        <text>pseudouridine(1915) in 23S rRNA + S-adenosyl-L-methionine = N(3)-methylpseudouridine(1915) in 23S rRNA + S-adenosyl-L-homocysteine + H(+)</text>
        <dbReference type="Rhea" id="RHEA:42752"/>
        <dbReference type="Rhea" id="RHEA-COMP:10221"/>
        <dbReference type="Rhea" id="RHEA-COMP:10222"/>
        <dbReference type="ChEBI" id="CHEBI:15378"/>
        <dbReference type="ChEBI" id="CHEBI:57856"/>
        <dbReference type="ChEBI" id="CHEBI:59789"/>
        <dbReference type="ChEBI" id="CHEBI:65314"/>
        <dbReference type="ChEBI" id="CHEBI:74486"/>
        <dbReference type="EC" id="2.1.1.177"/>
    </reaction>
</comment>
<proteinExistence type="inferred from homology"/>
<gene>
    <name evidence="5 6" type="primary">rlmH</name>
    <name evidence="6" type="ORF">D1164_06455</name>
</gene>
<dbReference type="HAMAP" id="MF_00658">
    <property type="entry name" value="23SrRNA_methyltr_H"/>
    <property type="match status" value="1"/>
</dbReference>
<evidence type="ECO:0000256" key="3">
    <source>
        <dbReference type="ARBA" id="ARBA00022691"/>
    </source>
</evidence>